<evidence type="ECO:0000256" key="2">
    <source>
        <dbReference type="ARBA" id="ARBA00040070"/>
    </source>
</evidence>
<protein>
    <recommendedName>
        <fullName evidence="2">Pre-rRNA-processing protein TSR1 homolog</fullName>
    </recommendedName>
</protein>
<keyword evidence="3" id="KW-1133">Transmembrane helix</keyword>
<dbReference type="GO" id="GO:0005525">
    <property type="term" value="F:GTP binding"/>
    <property type="evidence" value="ECO:0007669"/>
    <property type="project" value="TreeGrafter"/>
</dbReference>
<dbReference type="PANTHER" id="PTHR12858:SF1">
    <property type="entry name" value="PRE-RRNA-PROCESSING PROTEIN TSR1 HOMOLOG"/>
    <property type="match status" value="1"/>
</dbReference>
<proteinExistence type="predicted"/>
<dbReference type="EMBL" id="ADBV01002819">
    <property type="protein sequence ID" value="EJW82521.1"/>
    <property type="molecule type" value="Genomic_DNA"/>
</dbReference>
<name>J9EJ92_WUCBA</name>
<keyword evidence="3" id="KW-0812">Transmembrane</keyword>
<sequence>MKEVVIEDDPFAADKKVWFGNKASGSVFKPDVNLQASLESEMIPDPMDGEQTWPTEDEIVKEAFKTKKIIKNVPVGTSAYQAEWIINDEDEISDEEIEELEESNTMKEVIDSEESDIENEMEVEKMSIISDAESSMDVKDEEINMAEVEKYREARENEQFPDEIDTPLDIAARIRFQRYRALKSFRTSPWDPLENLPKTYSRIFKFLDYRHSRKVALLNTETEYSPPRGVFISIYISKVPTNLIDIWPRSKPLIIYGLLAHEQKMSVLNMVLKRHPSCTVPISNKQRLIFHVGYRHFEAEPIFSQHTNGDKFKMERFMPNDGAFVASVFAPIIFAPVPVLVYRLDRRGNQQLVATGGVLNVNPDRIILKRIVLSGHPFKINRRSVVVRYMFFNREDIEWFKPVELRTPRGRRGHIKEALGTHGHMKCVFDQQLNAMDTVMMSLYKRVFPKWTYKPIMLHSLCASPKESEMMEI</sequence>
<dbReference type="Pfam" id="PF04950">
    <property type="entry name" value="RIBIOP_C"/>
    <property type="match status" value="1"/>
</dbReference>
<organism evidence="5 6">
    <name type="scientific">Wuchereria bancrofti</name>
    <dbReference type="NCBI Taxonomy" id="6293"/>
    <lineage>
        <taxon>Eukaryota</taxon>
        <taxon>Metazoa</taxon>
        <taxon>Ecdysozoa</taxon>
        <taxon>Nematoda</taxon>
        <taxon>Chromadorea</taxon>
        <taxon>Rhabditida</taxon>
        <taxon>Spirurina</taxon>
        <taxon>Spiruromorpha</taxon>
        <taxon>Filarioidea</taxon>
        <taxon>Onchocercidae</taxon>
        <taxon>Wuchereria</taxon>
    </lineage>
</organism>
<dbReference type="InterPro" id="IPR007034">
    <property type="entry name" value="BMS1_TSR1_C"/>
</dbReference>
<dbReference type="GO" id="GO:0034511">
    <property type="term" value="F:U3 snoRNA binding"/>
    <property type="evidence" value="ECO:0007669"/>
    <property type="project" value="TreeGrafter"/>
</dbReference>
<dbReference type="AlphaFoldDB" id="J9EJ92"/>
<feature type="domain" description="Ribosome biogenesis protein BMS1/TSR1 C-terminal" evidence="4">
    <location>
        <begin position="163"/>
        <end position="447"/>
    </location>
</feature>
<evidence type="ECO:0000256" key="1">
    <source>
        <dbReference type="ARBA" id="ARBA00037087"/>
    </source>
</evidence>
<dbReference type="GO" id="GO:0003924">
    <property type="term" value="F:GTPase activity"/>
    <property type="evidence" value="ECO:0007669"/>
    <property type="project" value="TreeGrafter"/>
</dbReference>
<evidence type="ECO:0000313" key="6">
    <source>
        <dbReference type="Proteomes" id="UP000004810"/>
    </source>
</evidence>
<evidence type="ECO:0000313" key="5">
    <source>
        <dbReference type="EMBL" id="EJW82521.1"/>
    </source>
</evidence>
<comment type="function">
    <text evidence="1">Required during maturation of the 40S ribosomal subunit in the nucleolus.</text>
</comment>
<evidence type="ECO:0000256" key="3">
    <source>
        <dbReference type="SAM" id="Phobius"/>
    </source>
</evidence>
<evidence type="ECO:0000259" key="4">
    <source>
        <dbReference type="SMART" id="SM01362"/>
    </source>
</evidence>
<dbReference type="GO" id="GO:0030688">
    <property type="term" value="C:preribosome, small subunit precursor"/>
    <property type="evidence" value="ECO:0007669"/>
    <property type="project" value="TreeGrafter"/>
</dbReference>
<comment type="caution">
    <text evidence="5">The sequence shown here is derived from an EMBL/GenBank/DDBJ whole genome shotgun (WGS) entry which is preliminary data.</text>
</comment>
<dbReference type="GO" id="GO:0000479">
    <property type="term" value="P:endonucleolytic cleavage of tricistronic rRNA transcript (SSU-rRNA, 5.8S rRNA, LSU-rRNA)"/>
    <property type="evidence" value="ECO:0007669"/>
    <property type="project" value="TreeGrafter"/>
</dbReference>
<dbReference type="GO" id="GO:0000462">
    <property type="term" value="P:maturation of SSU-rRNA from tricistronic rRNA transcript (SSU-rRNA, 5.8S rRNA, LSU-rRNA)"/>
    <property type="evidence" value="ECO:0007669"/>
    <property type="project" value="TreeGrafter"/>
</dbReference>
<dbReference type="Proteomes" id="UP000004810">
    <property type="component" value="Unassembled WGS sequence"/>
</dbReference>
<gene>
    <name evidence="5" type="ORF">WUBG_06572</name>
</gene>
<accession>J9EJ92</accession>
<keyword evidence="3" id="KW-0472">Membrane</keyword>
<dbReference type="SMART" id="SM01362">
    <property type="entry name" value="DUF663"/>
    <property type="match status" value="1"/>
</dbReference>
<dbReference type="PANTHER" id="PTHR12858">
    <property type="entry name" value="RIBOSOME BIOGENESIS PROTEIN"/>
    <property type="match status" value="1"/>
</dbReference>
<reference evidence="6" key="1">
    <citation type="submission" date="2012-08" db="EMBL/GenBank/DDBJ databases">
        <title>The Genome Sequence of Wuchereria bancrofti.</title>
        <authorList>
            <person name="Nutman T.B."/>
            <person name="Fink D.L."/>
            <person name="Russ C."/>
            <person name="Young S."/>
            <person name="Zeng Q."/>
            <person name="Koehrsen M."/>
            <person name="Alvarado L."/>
            <person name="Berlin A."/>
            <person name="Chapman S.B."/>
            <person name="Chen Z."/>
            <person name="Freedman E."/>
            <person name="Gellesch M."/>
            <person name="Goldberg J."/>
            <person name="Griggs A."/>
            <person name="Gujja S."/>
            <person name="Heilman E.R."/>
            <person name="Heiman D."/>
            <person name="Hepburn T."/>
            <person name="Howarth C."/>
            <person name="Jen D."/>
            <person name="Larson L."/>
            <person name="Lewis B."/>
            <person name="Mehta T."/>
            <person name="Park D."/>
            <person name="Pearson M."/>
            <person name="Roberts A."/>
            <person name="Saif S."/>
            <person name="Shea T."/>
            <person name="Shenoy N."/>
            <person name="Sisk P."/>
            <person name="Stolte C."/>
            <person name="Sykes S."/>
            <person name="Walk T."/>
            <person name="White J."/>
            <person name="Yandava C."/>
            <person name="Haas B."/>
            <person name="Henn M.R."/>
            <person name="Nusbaum C."/>
            <person name="Birren B."/>
        </authorList>
    </citation>
    <scope>NUCLEOTIDE SEQUENCE [LARGE SCALE GENOMIC DNA]</scope>
    <source>
        <strain evidence="6">NA</strain>
    </source>
</reference>
<feature type="transmembrane region" description="Helical" evidence="3">
    <location>
        <begin position="322"/>
        <end position="342"/>
    </location>
</feature>
<dbReference type="InterPro" id="IPR039761">
    <property type="entry name" value="Bms1/Tsr1"/>
</dbReference>